<accession>A0A2P2IZR5</accession>
<reference evidence="1" key="1">
    <citation type="submission" date="2018-02" db="EMBL/GenBank/DDBJ databases">
        <title>Rhizophora mucronata_Transcriptome.</title>
        <authorList>
            <person name="Meera S.P."/>
            <person name="Sreeshan A."/>
            <person name="Augustine A."/>
        </authorList>
    </citation>
    <scope>NUCLEOTIDE SEQUENCE</scope>
    <source>
        <tissue evidence="1">Leaf</tissue>
    </source>
</reference>
<dbReference type="AlphaFoldDB" id="A0A2P2IZR5"/>
<organism evidence="1">
    <name type="scientific">Rhizophora mucronata</name>
    <name type="common">Asiatic mangrove</name>
    <dbReference type="NCBI Taxonomy" id="61149"/>
    <lineage>
        <taxon>Eukaryota</taxon>
        <taxon>Viridiplantae</taxon>
        <taxon>Streptophyta</taxon>
        <taxon>Embryophyta</taxon>
        <taxon>Tracheophyta</taxon>
        <taxon>Spermatophyta</taxon>
        <taxon>Magnoliopsida</taxon>
        <taxon>eudicotyledons</taxon>
        <taxon>Gunneridae</taxon>
        <taxon>Pentapetalae</taxon>
        <taxon>rosids</taxon>
        <taxon>fabids</taxon>
        <taxon>Malpighiales</taxon>
        <taxon>Rhizophoraceae</taxon>
        <taxon>Rhizophora</taxon>
    </lineage>
</organism>
<evidence type="ECO:0000313" key="1">
    <source>
        <dbReference type="EMBL" id="MBW86690.1"/>
    </source>
</evidence>
<protein>
    <submittedName>
        <fullName evidence="1">Uncharacterized protein</fullName>
    </submittedName>
</protein>
<sequence>MFLHISSTLAEFPSFPQQPKTRKCKHKSTFQFPILVDQVLNII</sequence>
<proteinExistence type="predicted"/>
<dbReference type="EMBL" id="GGEC01006207">
    <property type="protein sequence ID" value="MBW86690.1"/>
    <property type="molecule type" value="Transcribed_RNA"/>
</dbReference>
<name>A0A2P2IZR5_RHIMU</name>